<dbReference type="GeneID" id="27716587"/>
<dbReference type="Proteomes" id="UP000053411">
    <property type="component" value="Unassembled WGS sequence"/>
</dbReference>
<evidence type="ECO:0000256" key="1">
    <source>
        <dbReference type="SAM" id="MobiDB-lite"/>
    </source>
</evidence>
<feature type="compositionally biased region" description="Basic and acidic residues" evidence="1">
    <location>
        <begin position="18"/>
        <end position="36"/>
    </location>
</feature>
<accession>A0A0D2JJR8</accession>
<evidence type="ECO:0000313" key="3">
    <source>
        <dbReference type="Proteomes" id="UP000053411"/>
    </source>
</evidence>
<reference evidence="2 3" key="1">
    <citation type="submission" date="2015-01" db="EMBL/GenBank/DDBJ databases">
        <title>The Genome Sequence of Fonsecaea multimorphosa CBS 102226.</title>
        <authorList>
            <consortium name="The Broad Institute Genomics Platform"/>
            <person name="Cuomo C."/>
            <person name="de Hoog S."/>
            <person name="Gorbushina A."/>
            <person name="Stielow B."/>
            <person name="Teixiera M."/>
            <person name="Abouelleil A."/>
            <person name="Chapman S.B."/>
            <person name="Priest M."/>
            <person name="Young S.K."/>
            <person name="Wortman J."/>
            <person name="Nusbaum C."/>
            <person name="Birren B."/>
        </authorList>
    </citation>
    <scope>NUCLEOTIDE SEQUENCE [LARGE SCALE GENOMIC DNA]</scope>
    <source>
        <strain evidence="2 3">CBS 102226</strain>
    </source>
</reference>
<dbReference type="InterPro" id="IPR021858">
    <property type="entry name" value="Fun_TF"/>
</dbReference>
<dbReference type="VEuPathDB" id="FungiDB:Z520_10841"/>
<feature type="region of interest" description="Disordered" evidence="1">
    <location>
        <begin position="18"/>
        <end position="93"/>
    </location>
</feature>
<evidence type="ECO:0008006" key="4">
    <source>
        <dbReference type="Google" id="ProtNLM"/>
    </source>
</evidence>
<protein>
    <recommendedName>
        <fullName evidence="4">Transcription factor domain-containing protein</fullName>
    </recommendedName>
</protein>
<keyword evidence="3" id="KW-1185">Reference proteome</keyword>
<proteinExistence type="predicted"/>
<dbReference type="EMBL" id="KN848094">
    <property type="protein sequence ID" value="KIX93422.1"/>
    <property type="molecule type" value="Genomic_DNA"/>
</dbReference>
<dbReference type="OrthoDB" id="4159781at2759"/>
<name>A0A0D2JJR8_9EURO</name>
<dbReference type="PANTHER" id="PTHR37540">
    <property type="entry name" value="TRANSCRIPTION FACTOR (ACR-2), PUTATIVE-RELATED-RELATED"/>
    <property type="match status" value="1"/>
</dbReference>
<dbReference type="PANTHER" id="PTHR37540:SF5">
    <property type="entry name" value="TRANSCRIPTION FACTOR DOMAIN-CONTAINING PROTEIN"/>
    <property type="match status" value="1"/>
</dbReference>
<dbReference type="RefSeq" id="XP_016627545.1">
    <property type="nucleotide sequence ID" value="XM_016781333.1"/>
</dbReference>
<organism evidence="2 3">
    <name type="scientific">Fonsecaea multimorphosa CBS 102226</name>
    <dbReference type="NCBI Taxonomy" id="1442371"/>
    <lineage>
        <taxon>Eukaryota</taxon>
        <taxon>Fungi</taxon>
        <taxon>Dikarya</taxon>
        <taxon>Ascomycota</taxon>
        <taxon>Pezizomycotina</taxon>
        <taxon>Eurotiomycetes</taxon>
        <taxon>Chaetothyriomycetidae</taxon>
        <taxon>Chaetothyriales</taxon>
        <taxon>Herpotrichiellaceae</taxon>
        <taxon>Fonsecaea</taxon>
    </lineage>
</organism>
<dbReference type="AlphaFoldDB" id="A0A0D2JJR8"/>
<sequence length="497" mass="56579">MPIYCDTYPFEFELESTVDKDALVQKKMDRPSDHGRRQAPRANPLFPAHQRREDEEEESHRRRQSLHGQPAEHQQQQIPLHRRSSSLRSEHEVVRLGNPGAHDLSHSPFPMPQNGFVQRAIQYYVKQYSPTTVQRPHFVGVGPDLTLLRDYIPFIMNDRMTFSALVASASFGANIAATGSREAPSESLRFYQTAVSLVRERLTNESQQASDAIIITLANLCAFEAFSGNYDAVDMHTQGIKQVVALRGGTSQLGFEGFLKTMATAWQNFYAARHSVNLTDPRFFPEDGNFTYPEHPFDPELCDVIARFPPGLTDIALSGMLSHQIINMIDYVNNWLHEVNTSLRDSDVYSLHDLSQSSRNVTLCGEFLHKRGLTIVEQLLILALTAFCYSTDSTRSMFYLTNAYLQIRCKYMRTLYIEVNERNEAFITWVSTMLLATFDPGSQPWFLGLSILRARPTLRDWQANVRISESFFWNDGLSLKLASKLGHLRGTERQGQG</sequence>
<dbReference type="Pfam" id="PF11951">
    <property type="entry name" value="Fungal_trans_2"/>
    <property type="match status" value="1"/>
</dbReference>
<evidence type="ECO:0000313" key="2">
    <source>
        <dbReference type="EMBL" id="KIX93422.1"/>
    </source>
</evidence>
<gene>
    <name evidence="2" type="ORF">Z520_10841</name>
</gene>